<evidence type="ECO:0000256" key="1">
    <source>
        <dbReference type="ARBA" id="ARBA00011073"/>
    </source>
</evidence>
<protein>
    <submittedName>
        <fullName evidence="12">Uncharacterized protein</fullName>
    </submittedName>
</protein>
<comment type="similarity">
    <text evidence="1 7">Belongs to the peptidase S8 family.</text>
</comment>
<dbReference type="Gene3D" id="3.40.50.200">
    <property type="entry name" value="Peptidase S8/S53 domain"/>
    <property type="match status" value="1"/>
</dbReference>
<keyword evidence="5 7" id="KW-0720">Serine protease</keyword>
<dbReference type="Proteomes" id="UP000317650">
    <property type="component" value="Chromosome 4"/>
</dbReference>
<dbReference type="FunFam" id="3.40.50.200:FF:000006">
    <property type="entry name" value="Subtilisin-like protease SBT1.5"/>
    <property type="match status" value="1"/>
</dbReference>
<evidence type="ECO:0000256" key="4">
    <source>
        <dbReference type="ARBA" id="ARBA00022801"/>
    </source>
</evidence>
<dbReference type="InterPro" id="IPR037045">
    <property type="entry name" value="S8pro/Inhibitor_I9_sf"/>
</dbReference>
<dbReference type="GO" id="GO:0006508">
    <property type="term" value="P:proteolysis"/>
    <property type="evidence" value="ECO:0007669"/>
    <property type="project" value="UniProtKB-KW"/>
</dbReference>
<feature type="domain" description="Subtilisin-like protease fibronectin type-III" evidence="11">
    <location>
        <begin position="655"/>
        <end position="751"/>
    </location>
</feature>
<evidence type="ECO:0000256" key="7">
    <source>
        <dbReference type="PROSITE-ProRule" id="PRU01240"/>
    </source>
</evidence>
<accession>A0A4S8KER9</accession>
<dbReference type="Pfam" id="PF05922">
    <property type="entry name" value="Inhibitor_I9"/>
    <property type="match status" value="1"/>
</dbReference>
<evidence type="ECO:0000259" key="10">
    <source>
        <dbReference type="Pfam" id="PF05922"/>
    </source>
</evidence>
<keyword evidence="13" id="KW-1185">Reference proteome</keyword>
<evidence type="ECO:0000256" key="6">
    <source>
        <dbReference type="PIRSR" id="PIRSR615500-1"/>
    </source>
</evidence>
<evidence type="ECO:0000259" key="11">
    <source>
        <dbReference type="Pfam" id="PF17766"/>
    </source>
</evidence>
<dbReference type="SUPFAM" id="SSF52743">
    <property type="entry name" value="Subtilisin-like"/>
    <property type="match status" value="1"/>
</dbReference>
<dbReference type="AlphaFoldDB" id="A0A4S8KER9"/>
<evidence type="ECO:0000259" key="9">
    <source>
        <dbReference type="Pfam" id="PF00082"/>
    </source>
</evidence>
<dbReference type="EMBL" id="PYDT01000001">
    <property type="protein sequence ID" value="THU73648.1"/>
    <property type="molecule type" value="Genomic_DNA"/>
</dbReference>
<dbReference type="InterPro" id="IPR036852">
    <property type="entry name" value="Peptidase_S8/S53_dom_sf"/>
</dbReference>
<keyword evidence="2 7" id="KW-0645">Protease</keyword>
<evidence type="ECO:0000256" key="2">
    <source>
        <dbReference type="ARBA" id="ARBA00022670"/>
    </source>
</evidence>
<feature type="active site" description="Charge relay system" evidence="6 7">
    <location>
        <position position="538"/>
    </location>
</feature>
<feature type="active site" description="Charge relay system" evidence="6 7">
    <location>
        <position position="181"/>
    </location>
</feature>
<dbReference type="InterPro" id="IPR023828">
    <property type="entry name" value="Peptidase_S8_Ser-AS"/>
</dbReference>
<dbReference type="Gene3D" id="2.60.40.2310">
    <property type="match status" value="1"/>
</dbReference>
<feature type="compositionally biased region" description="Low complexity" evidence="8">
    <location>
        <begin position="759"/>
        <end position="775"/>
    </location>
</feature>
<dbReference type="PANTHER" id="PTHR10795">
    <property type="entry name" value="PROPROTEIN CONVERTASE SUBTILISIN/KEXIN"/>
    <property type="match status" value="1"/>
</dbReference>
<keyword evidence="4 7" id="KW-0378">Hydrolase</keyword>
<proteinExistence type="inferred from homology"/>
<dbReference type="InterPro" id="IPR015500">
    <property type="entry name" value="Peptidase_S8_subtilisin-rel"/>
</dbReference>
<dbReference type="InterPro" id="IPR041469">
    <property type="entry name" value="Subtilisin-like_FN3"/>
</dbReference>
<dbReference type="InterPro" id="IPR034197">
    <property type="entry name" value="Peptidases_S8_3"/>
</dbReference>
<dbReference type="STRING" id="52838.A0A4S8KER9"/>
<feature type="domain" description="Peptidase S8/S53" evidence="9">
    <location>
        <begin position="172"/>
        <end position="575"/>
    </location>
</feature>
<dbReference type="PRINTS" id="PR00723">
    <property type="entry name" value="SUBTILISIN"/>
</dbReference>
<dbReference type="PROSITE" id="PS51892">
    <property type="entry name" value="SUBTILASE"/>
    <property type="match status" value="1"/>
</dbReference>
<dbReference type="InterPro" id="IPR000209">
    <property type="entry name" value="Peptidase_S8/S53_dom"/>
</dbReference>
<dbReference type="Pfam" id="PF17766">
    <property type="entry name" value="fn3_6"/>
    <property type="match status" value="1"/>
</dbReference>
<dbReference type="GO" id="GO:0004252">
    <property type="term" value="F:serine-type endopeptidase activity"/>
    <property type="evidence" value="ECO:0007669"/>
    <property type="project" value="UniProtKB-UniRule"/>
</dbReference>
<dbReference type="InterPro" id="IPR010259">
    <property type="entry name" value="S8pro/Inhibitor_I9"/>
</dbReference>
<evidence type="ECO:0000256" key="8">
    <source>
        <dbReference type="SAM" id="MobiDB-lite"/>
    </source>
</evidence>
<feature type="compositionally biased region" description="Basic and acidic residues" evidence="8">
    <location>
        <begin position="247"/>
        <end position="257"/>
    </location>
</feature>
<dbReference type="CDD" id="cd02120">
    <property type="entry name" value="PA_subtilisin_like"/>
    <property type="match status" value="1"/>
</dbReference>
<gene>
    <name evidence="12" type="ORF">C4D60_Mb04t25070</name>
</gene>
<dbReference type="CDD" id="cd04852">
    <property type="entry name" value="Peptidases_S8_3"/>
    <property type="match status" value="1"/>
</dbReference>
<dbReference type="PROSITE" id="PS00138">
    <property type="entry name" value="SUBTILASE_SER"/>
    <property type="match status" value="1"/>
</dbReference>
<feature type="active site" description="Charge relay system" evidence="6 7">
    <location>
        <position position="258"/>
    </location>
</feature>
<sequence>MKHGKFYATLLDDQLYDNTDQAGKNLEMEENRASVMAAKAVHIVYLGHSHGQDPLLTTKLHVKLLSSVFSRQEEAEEAMVYSYRHGFSGFAAMLNATQASTLASEHLNIPIQTLNHHPPLLNALTGTALAGFQGVISVFRSKLLQLHTTRSWDFMGLSLNTQQRIPLQLDYGNDIVVGIFDTGIWPESESFKEEPGMPPVPQSWRGTCVKGDKFEPKKACSRKLVGARYYLNGFEREFGPLDTSGDGEYRSPRDRIGHGTHTASTAAGSTAANASYFGLGLGAARGGAPRARLAVYKVCWFKDFDGKCTEADVLAAFDDALCDGVSVISASLGSSPPLMPFFQTSTDIGSFHAAQVGVTVVFSAGNDGPEPSLVQNVSPWSICVAAGTMDRTFPTQILLGNNLSFMVSSTTAALSVLTANGSGIIFAQTTTEQEATDDYLPSVQVDLSQATQILYYIQSSKDPTVRVLPSRTSIGCSPAPSVAYFSSRGPNSATPNILKPDITAPGMNVLAAWSPKSSPTLLPFDERSVKWNFNSGTSMSCPHVSGIAALIKSVHPTWSPAMIKSALMTTAYARDTSSDSILAGGTLKPTDAFDMGAGHVDPLRAVDPGLVYDMGARDYVVFLCSLGYTQAQIKSMLLPSPGVDTSCGGDESDLDLNYPAITVSDLSCSTTIRRTLRNVGRIKNAVYFASVRSPQGVHAVVWPRLLLFSRRKERITYYVTMIPLKRSQGRYDFGEIVWCDGHHRVRTPLIVHVNTTKDGGSSSSSSSSLGGLQVA</sequence>
<name>A0A4S8KER9_MUSBA</name>
<comment type="caution">
    <text evidence="12">The sequence shown here is derived from an EMBL/GenBank/DDBJ whole genome shotgun (WGS) entry which is preliminary data.</text>
</comment>
<evidence type="ECO:0000313" key="12">
    <source>
        <dbReference type="EMBL" id="THU73648.1"/>
    </source>
</evidence>
<dbReference type="Gene3D" id="3.30.70.80">
    <property type="entry name" value="Peptidase S8 propeptide/proteinase inhibitor I9"/>
    <property type="match status" value="1"/>
</dbReference>
<dbReference type="Gene3D" id="3.50.30.30">
    <property type="match status" value="1"/>
</dbReference>
<evidence type="ECO:0000313" key="13">
    <source>
        <dbReference type="Proteomes" id="UP000317650"/>
    </source>
</evidence>
<dbReference type="InterPro" id="IPR045051">
    <property type="entry name" value="SBT"/>
</dbReference>
<keyword evidence="3" id="KW-0732">Signal</keyword>
<organism evidence="12 13">
    <name type="scientific">Musa balbisiana</name>
    <name type="common">Banana</name>
    <dbReference type="NCBI Taxonomy" id="52838"/>
    <lineage>
        <taxon>Eukaryota</taxon>
        <taxon>Viridiplantae</taxon>
        <taxon>Streptophyta</taxon>
        <taxon>Embryophyta</taxon>
        <taxon>Tracheophyta</taxon>
        <taxon>Spermatophyta</taxon>
        <taxon>Magnoliopsida</taxon>
        <taxon>Liliopsida</taxon>
        <taxon>Zingiberales</taxon>
        <taxon>Musaceae</taxon>
        <taxon>Musa</taxon>
    </lineage>
</organism>
<feature type="region of interest" description="Disordered" evidence="8">
    <location>
        <begin position="242"/>
        <end position="264"/>
    </location>
</feature>
<reference evidence="12 13" key="1">
    <citation type="journal article" date="2019" name="Nat. Plants">
        <title>Genome sequencing of Musa balbisiana reveals subgenome evolution and function divergence in polyploid bananas.</title>
        <authorList>
            <person name="Yao X."/>
        </authorList>
    </citation>
    <scope>NUCLEOTIDE SEQUENCE [LARGE SCALE GENOMIC DNA]</scope>
    <source>
        <strain evidence="13">cv. DH-PKW</strain>
        <tissue evidence="12">Leaves</tissue>
    </source>
</reference>
<feature type="domain" description="Inhibitor I9" evidence="10">
    <location>
        <begin position="41"/>
        <end position="104"/>
    </location>
</feature>
<feature type="region of interest" description="Disordered" evidence="8">
    <location>
        <begin position="756"/>
        <end position="775"/>
    </location>
</feature>
<evidence type="ECO:0000256" key="5">
    <source>
        <dbReference type="ARBA" id="ARBA00022825"/>
    </source>
</evidence>
<evidence type="ECO:0000256" key="3">
    <source>
        <dbReference type="ARBA" id="ARBA00022729"/>
    </source>
</evidence>
<dbReference type="Pfam" id="PF00082">
    <property type="entry name" value="Peptidase_S8"/>
    <property type="match status" value="1"/>
</dbReference>